<organism evidence="2 3">
    <name type="scientific">Helicobacter cinaedi</name>
    <dbReference type="NCBI Taxonomy" id="213"/>
    <lineage>
        <taxon>Bacteria</taxon>
        <taxon>Pseudomonadati</taxon>
        <taxon>Campylobacterota</taxon>
        <taxon>Epsilonproteobacteria</taxon>
        <taxon>Campylobacterales</taxon>
        <taxon>Helicobacteraceae</taxon>
        <taxon>Helicobacter</taxon>
    </lineage>
</organism>
<feature type="chain" id="PRO_5016920122" evidence="1">
    <location>
        <begin position="21"/>
        <end position="356"/>
    </location>
</feature>
<reference evidence="2 3" key="1">
    <citation type="submission" date="2018-06" db="EMBL/GenBank/DDBJ databases">
        <authorList>
            <consortium name="Pathogen Informatics"/>
            <person name="Doyle S."/>
        </authorList>
    </citation>
    <scope>NUCLEOTIDE SEQUENCE [LARGE SCALE GENOMIC DNA]</scope>
    <source>
        <strain evidence="2 3">NCTC12221</strain>
    </source>
</reference>
<accession>A0A377JME3</accession>
<gene>
    <name evidence="2" type="ORF">NCTC12221_00398</name>
</gene>
<proteinExistence type="predicted"/>
<name>A0A377JME3_9HELI</name>
<evidence type="ECO:0000256" key="1">
    <source>
        <dbReference type="SAM" id="SignalP"/>
    </source>
</evidence>
<dbReference type="Proteomes" id="UP000255335">
    <property type="component" value="Unassembled WGS sequence"/>
</dbReference>
<evidence type="ECO:0000313" key="3">
    <source>
        <dbReference type="Proteomes" id="UP000255335"/>
    </source>
</evidence>
<protein>
    <submittedName>
        <fullName evidence="2">Uncharacterized protein</fullName>
    </submittedName>
</protein>
<keyword evidence="1" id="KW-0732">Signal</keyword>
<evidence type="ECO:0000313" key="2">
    <source>
        <dbReference type="EMBL" id="STP08971.1"/>
    </source>
</evidence>
<dbReference type="RefSeq" id="WP_115025761.1">
    <property type="nucleotide sequence ID" value="NZ_UGHZ01000001.1"/>
</dbReference>
<sequence>MKQCRVFMLLAILLPIVSLSDDTEILLRKYSGKIDNNEVNFFLQIEKNTHKIQGGVVTLPKDEEMRRVSTNEANGNITPASPWWDAIELTPELELQIIHNRKITTLAPQCPAQNLCSYIYEGGLMYFPSLQMAVLPSYDHLETFVAKNYEEAKKIFKYEDKNQGARHSFETTLLFVSDNYMSFENSYFNDSSGFGGTWTDRASTGALLDIKTKKIFSFENIFKKGKDTLSRPMIPYTLYCKYSDSTINGSPIDNCSSCKKEGNTCPKEIDVAKHDVYTGGIYGYFDGFYYGYHSYGSRPGINVPVNGNDDDPNAEWEYIPGNDFDEDFRIPLKELKPHLKPGWYDYLIGKGELPKF</sequence>
<dbReference type="EMBL" id="UGHZ01000001">
    <property type="protein sequence ID" value="STP08971.1"/>
    <property type="molecule type" value="Genomic_DNA"/>
</dbReference>
<feature type="signal peptide" evidence="1">
    <location>
        <begin position="1"/>
        <end position="20"/>
    </location>
</feature>
<dbReference type="AlphaFoldDB" id="A0A377JME3"/>